<dbReference type="Proteomes" id="UP000815325">
    <property type="component" value="Unassembled WGS sequence"/>
</dbReference>
<keyword evidence="2" id="KW-0677">Repeat</keyword>
<evidence type="ECO:0000259" key="4">
    <source>
        <dbReference type="PROSITE" id="PS50222"/>
    </source>
</evidence>
<keyword evidence="6" id="KW-1185">Reference proteome</keyword>
<evidence type="ECO:0000313" key="5">
    <source>
        <dbReference type="EMBL" id="KAF5841406.1"/>
    </source>
</evidence>
<evidence type="ECO:0000256" key="3">
    <source>
        <dbReference type="SAM" id="MobiDB-lite"/>
    </source>
</evidence>
<evidence type="ECO:0000256" key="2">
    <source>
        <dbReference type="ARBA" id="ARBA00022737"/>
    </source>
</evidence>
<proteinExistence type="predicted"/>
<dbReference type="EMBL" id="MU069486">
    <property type="protein sequence ID" value="KAF5841406.1"/>
    <property type="molecule type" value="Genomic_DNA"/>
</dbReference>
<dbReference type="InterPro" id="IPR013567">
    <property type="entry name" value="EF_hand_assoc_2"/>
</dbReference>
<gene>
    <name evidence="5" type="ORF">DUNSADRAFT_13069</name>
</gene>
<evidence type="ECO:0000256" key="1">
    <source>
        <dbReference type="ARBA" id="ARBA00022723"/>
    </source>
</evidence>
<dbReference type="InterPro" id="IPR002048">
    <property type="entry name" value="EF_hand_dom"/>
</dbReference>
<feature type="domain" description="EF-hand" evidence="4">
    <location>
        <begin position="70"/>
        <end position="105"/>
    </location>
</feature>
<dbReference type="Gene3D" id="1.10.238.10">
    <property type="entry name" value="EF-hand"/>
    <property type="match status" value="2"/>
</dbReference>
<keyword evidence="1" id="KW-0479">Metal-binding</keyword>
<feature type="region of interest" description="Disordered" evidence="3">
    <location>
        <begin position="205"/>
        <end position="290"/>
    </location>
</feature>
<organism evidence="5 6">
    <name type="scientific">Dunaliella salina</name>
    <name type="common">Green alga</name>
    <name type="synonym">Protococcus salinus</name>
    <dbReference type="NCBI Taxonomy" id="3046"/>
    <lineage>
        <taxon>Eukaryota</taxon>
        <taxon>Viridiplantae</taxon>
        <taxon>Chlorophyta</taxon>
        <taxon>core chlorophytes</taxon>
        <taxon>Chlorophyceae</taxon>
        <taxon>CS clade</taxon>
        <taxon>Chlamydomonadales</taxon>
        <taxon>Dunaliellaceae</taxon>
        <taxon>Dunaliella</taxon>
    </lineage>
</organism>
<name>A0ABQ7H3H6_DUNSA</name>
<reference evidence="5" key="1">
    <citation type="submission" date="2017-08" db="EMBL/GenBank/DDBJ databases">
        <authorList>
            <person name="Polle J.E."/>
            <person name="Barry K."/>
            <person name="Cushman J."/>
            <person name="Schmutz J."/>
            <person name="Tran D."/>
            <person name="Hathwaick L.T."/>
            <person name="Yim W.C."/>
            <person name="Jenkins J."/>
            <person name="Mckie-Krisberg Z.M."/>
            <person name="Prochnik S."/>
            <person name="Lindquist E."/>
            <person name="Dockter R.B."/>
            <person name="Adam C."/>
            <person name="Molina H."/>
            <person name="Bunkerborg J."/>
            <person name="Jin E."/>
            <person name="Buchheim M."/>
            <person name="Magnuson J."/>
        </authorList>
    </citation>
    <scope>NUCLEOTIDE SEQUENCE</scope>
    <source>
        <strain evidence="5">CCAP 19/18</strain>
    </source>
</reference>
<dbReference type="InterPro" id="IPR011992">
    <property type="entry name" value="EF-hand-dom_pair"/>
</dbReference>
<dbReference type="SUPFAM" id="SSF47473">
    <property type="entry name" value="EF-hand"/>
    <property type="match status" value="1"/>
</dbReference>
<protein>
    <submittedName>
        <fullName evidence="5">EF hand associated-domain-containing protein</fullName>
    </submittedName>
</protein>
<sequence>MPAGVTAAGVTLDGFLFLHVLFIERGCLESIWAVLRKFGYSDQLRLRDEVLDGHVNFDLPPDQVYELSDVAEEFLRTQFSTYDLDGDGLISWQQLDSMFSTIPPPMWQGEEWSRLLVPGVYGATHHMEAFLLKWRYSVLQCPRAALAHLLYLGAGGPEGTGAGLLLQQRTRRKTDKKHRAELAARSSLQCYVFGARGSGKSTLIHALPGLRPSPADLHPPSFATSSPAATSPTYPAADALQNSPSKSNSSSNAADADGGTGNERPAGGPSAAKRGSGPFAAVAPVRGPMGGRERTLVMQEISEDLEQQLLTTAAMTKDFGAPLLVTPPTDVLDSKASVDLAK</sequence>
<feature type="compositionally biased region" description="Low complexity" evidence="3">
    <location>
        <begin position="219"/>
        <end position="252"/>
    </location>
</feature>
<dbReference type="Pfam" id="PF08356">
    <property type="entry name" value="EF_assoc_2"/>
    <property type="match status" value="1"/>
</dbReference>
<dbReference type="PANTHER" id="PTHR46819">
    <property type="entry name" value="EF-HAND CALCIUM-BINDING DOMAIN-CONTAINING PROTEIN 7"/>
    <property type="match status" value="1"/>
</dbReference>
<accession>A0ABQ7H3H6</accession>
<dbReference type="PANTHER" id="PTHR46819:SF1">
    <property type="entry name" value="EF-HAND CALCIUM-BINDING DOMAIN-CONTAINING PROTEIN 7"/>
    <property type="match status" value="1"/>
</dbReference>
<comment type="caution">
    <text evidence="5">The sequence shown here is derived from an EMBL/GenBank/DDBJ whole genome shotgun (WGS) entry which is preliminary data.</text>
</comment>
<dbReference type="PROSITE" id="PS50222">
    <property type="entry name" value="EF_HAND_2"/>
    <property type="match status" value="1"/>
</dbReference>
<evidence type="ECO:0000313" key="6">
    <source>
        <dbReference type="Proteomes" id="UP000815325"/>
    </source>
</evidence>
<dbReference type="InterPro" id="IPR052266">
    <property type="entry name" value="Miro-EF-hand_domain"/>
</dbReference>